<comment type="caution">
    <text evidence="2">The sequence shown here is derived from an EMBL/GenBank/DDBJ whole genome shotgun (WGS) entry which is preliminary data.</text>
</comment>
<dbReference type="PANTHER" id="PTHR42951">
    <property type="entry name" value="METALLO-BETA-LACTAMASE DOMAIN-CONTAINING"/>
    <property type="match status" value="1"/>
</dbReference>
<feature type="domain" description="Metallo-beta-lactamase" evidence="1">
    <location>
        <begin position="26"/>
        <end position="230"/>
    </location>
</feature>
<dbReference type="EMBL" id="JAUSWB010000001">
    <property type="protein sequence ID" value="MDQ0427329.1"/>
    <property type="molecule type" value="Genomic_DNA"/>
</dbReference>
<gene>
    <name evidence="2" type="ORF">QOZ98_000154</name>
</gene>
<dbReference type="InterPro" id="IPR037482">
    <property type="entry name" value="ST1585_MBL-fold"/>
</dbReference>
<dbReference type="Pfam" id="PF00753">
    <property type="entry name" value="Lactamase_B"/>
    <property type="match status" value="1"/>
</dbReference>
<sequence length="314" mass="34889">MEDKQPIRLTERLHVIDGFDLGLPERTGTYVIAEEKLTLVDTGASPSVPHVKKGLAALGYALEDVKYIIVTHVHLDHSGGAGLLLLDCPNAIVVAHPKGARHLSDPSRLAAGARQVYGDQFDELFDPIVAIPDERLLIKAEGDQLQIGPDCTLEFWDTPGHANHHFSIYDPVSNGMFAGDTVGIRYDQLAREGIELYLPSTSPNQFNPEAMKQAMERMAAAQFDAIYFGHFGKTDQPERALHQSAEWLDVFVEEGKKAFAAELDPQQLADRLFERVQAHLRTKGIPDGHEVYPYIRLDMQVSSMGILDRLSKQK</sequence>
<organism evidence="2 3">
    <name type="scientific">Planomicrobium stackebrandtii</name>
    <dbReference type="NCBI Taxonomy" id="253160"/>
    <lineage>
        <taxon>Bacteria</taxon>
        <taxon>Bacillati</taxon>
        <taxon>Bacillota</taxon>
        <taxon>Bacilli</taxon>
        <taxon>Bacillales</taxon>
        <taxon>Caryophanaceae</taxon>
        <taxon>Planomicrobium</taxon>
    </lineage>
</organism>
<dbReference type="InterPro" id="IPR001279">
    <property type="entry name" value="Metallo-B-lactamas"/>
</dbReference>
<evidence type="ECO:0000259" key="1">
    <source>
        <dbReference type="SMART" id="SM00849"/>
    </source>
</evidence>
<dbReference type="Proteomes" id="UP001241988">
    <property type="component" value="Unassembled WGS sequence"/>
</dbReference>
<accession>A0ABU0GQS8</accession>
<dbReference type="PANTHER" id="PTHR42951:SF22">
    <property type="entry name" value="METALLO BETA-LACTAMASE SUPERFAMILY LIPOPROTEIN"/>
    <property type="match status" value="1"/>
</dbReference>
<dbReference type="Gene3D" id="3.60.15.10">
    <property type="entry name" value="Ribonuclease Z/Hydroxyacylglutathione hydrolase-like"/>
    <property type="match status" value="1"/>
</dbReference>
<keyword evidence="3" id="KW-1185">Reference proteome</keyword>
<evidence type="ECO:0000313" key="2">
    <source>
        <dbReference type="EMBL" id="MDQ0427329.1"/>
    </source>
</evidence>
<reference evidence="2 3" key="1">
    <citation type="submission" date="2023-07" db="EMBL/GenBank/DDBJ databases">
        <title>Genomic Encyclopedia of Type Strains, Phase IV (KMG-IV): sequencing the most valuable type-strain genomes for metagenomic binning, comparative biology and taxonomic classification.</title>
        <authorList>
            <person name="Goeker M."/>
        </authorList>
    </citation>
    <scope>NUCLEOTIDE SEQUENCE [LARGE SCALE GENOMIC DNA]</scope>
    <source>
        <strain evidence="2 3">DSM 16419</strain>
    </source>
</reference>
<evidence type="ECO:0000313" key="3">
    <source>
        <dbReference type="Proteomes" id="UP001241988"/>
    </source>
</evidence>
<proteinExistence type="predicted"/>
<dbReference type="CDD" id="cd07726">
    <property type="entry name" value="ST1585-like_MBL-fold"/>
    <property type="match status" value="1"/>
</dbReference>
<dbReference type="InterPro" id="IPR036866">
    <property type="entry name" value="RibonucZ/Hydroxyglut_hydro"/>
</dbReference>
<dbReference type="InterPro" id="IPR050855">
    <property type="entry name" value="NDM-1-like"/>
</dbReference>
<dbReference type="RefSeq" id="WP_308785648.1">
    <property type="nucleotide sequence ID" value="NZ_JAUSWB010000001.1"/>
</dbReference>
<protein>
    <submittedName>
        <fullName evidence="2">Glyoxylase-like metal-dependent hydrolase (Beta-lactamase superfamily II)</fullName>
    </submittedName>
</protein>
<name>A0ABU0GQS8_9BACL</name>
<dbReference type="SUPFAM" id="SSF56281">
    <property type="entry name" value="Metallo-hydrolase/oxidoreductase"/>
    <property type="match status" value="1"/>
</dbReference>
<dbReference type="SMART" id="SM00849">
    <property type="entry name" value="Lactamase_B"/>
    <property type="match status" value="1"/>
</dbReference>